<keyword evidence="3" id="KW-1185">Reference proteome</keyword>
<dbReference type="AlphaFoldDB" id="A0A0W1SWB7"/>
<dbReference type="SUPFAM" id="SSF55961">
    <property type="entry name" value="Bet v1-like"/>
    <property type="match status" value="1"/>
</dbReference>
<feature type="region of interest" description="Disordered" evidence="1">
    <location>
        <begin position="1"/>
        <end position="25"/>
    </location>
</feature>
<dbReference type="InterPro" id="IPR023393">
    <property type="entry name" value="START-like_dom_sf"/>
</dbReference>
<name>A0A0W1SWB7_9EURY</name>
<accession>A0A0W1SWB7</accession>
<evidence type="ECO:0008006" key="4">
    <source>
        <dbReference type="Google" id="ProtNLM"/>
    </source>
</evidence>
<organism evidence="2 3">
    <name type="scientific">Haloferax profundi</name>
    <dbReference type="NCBI Taxonomy" id="1544718"/>
    <lineage>
        <taxon>Archaea</taxon>
        <taxon>Methanobacteriati</taxon>
        <taxon>Methanobacteriota</taxon>
        <taxon>Stenosarchaea group</taxon>
        <taxon>Halobacteria</taxon>
        <taxon>Halobacteriales</taxon>
        <taxon>Haloferacaceae</taxon>
        <taxon>Haloferax</taxon>
    </lineage>
</organism>
<comment type="caution">
    <text evidence="2">The sequence shown here is derived from an EMBL/GenBank/DDBJ whole genome shotgun (WGS) entry which is preliminary data.</text>
</comment>
<evidence type="ECO:0000313" key="2">
    <source>
        <dbReference type="EMBL" id="KTG30747.1"/>
    </source>
</evidence>
<sequence>MNWGATPTEVRRPLAGDALLPEPDGESTMAITIDAPPEDIWPWLRQLGQGRGGFYSYEWAENLVGLDIHNADEIIPEYQDIAIGDEVRLGNPDRYPDTKLEIAAISPERALVLEAPNDPPWWVWSFVLDPVTETETRLVVRSRISLPDNPALRVASQVVLDPVTFVMTRGMLLGIKSRAEAPAREEPLLDV</sequence>
<dbReference type="Gene3D" id="3.30.530.20">
    <property type="match status" value="1"/>
</dbReference>
<evidence type="ECO:0000313" key="3">
    <source>
        <dbReference type="Proteomes" id="UP000053157"/>
    </source>
</evidence>
<evidence type="ECO:0000256" key="1">
    <source>
        <dbReference type="SAM" id="MobiDB-lite"/>
    </source>
</evidence>
<dbReference type="Proteomes" id="UP000053157">
    <property type="component" value="Unassembled WGS sequence"/>
</dbReference>
<reference evidence="2 3" key="1">
    <citation type="submission" date="2015-12" db="EMBL/GenBank/DDBJ databases">
        <title>Haloferax profundi sp. nov. isolated from the Discovery deep brine-seawater interface in the Red Sea.</title>
        <authorList>
            <person name="Zhang G."/>
            <person name="Stingl U."/>
            <person name="Rashid M."/>
        </authorList>
    </citation>
    <scope>NUCLEOTIDE SEQUENCE [LARGE SCALE GENOMIC DNA]</scope>
    <source>
        <strain evidence="2 3">SB29</strain>
    </source>
</reference>
<dbReference type="EMBL" id="LOPV01000021">
    <property type="protein sequence ID" value="KTG30747.1"/>
    <property type="molecule type" value="Genomic_DNA"/>
</dbReference>
<proteinExistence type="predicted"/>
<protein>
    <recommendedName>
        <fullName evidence="4">Polyketide cyclase</fullName>
    </recommendedName>
</protein>
<gene>
    <name evidence="2" type="ORF">AUR66_06420</name>
</gene>